<keyword evidence="11" id="KW-1185">Reference proteome</keyword>
<evidence type="ECO:0000313" key="10">
    <source>
        <dbReference type="EMBL" id="MFD0998332.1"/>
    </source>
</evidence>
<gene>
    <name evidence="10" type="ORF">ACFQ21_03400</name>
</gene>
<dbReference type="SUPFAM" id="SSF160240">
    <property type="entry name" value="Cation efflux protein cytoplasmic domain-like"/>
    <property type="match status" value="1"/>
</dbReference>
<evidence type="ECO:0000256" key="6">
    <source>
        <dbReference type="ARBA" id="ARBA00023136"/>
    </source>
</evidence>
<organism evidence="10 11">
    <name type="scientific">Ohtaekwangia kribbensis</name>
    <dbReference type="NCBI Taxonomy" id="688913"/>
    <lineage>
        <taxon>Bacteria</taxon>
        <taxon>Pseudomonadati</taxon>
        <taxon>Bacteroidota</taxon>
        <taxon>Cytophagia</taxon>
        <taxon>Cytophagales</taxon>
        <taxon>Fulvivirgaceae</taxon>
        <taxon>Ohtaekwangia</taxon>
    </lineage>
</organism>
<evidence type="ECO:0000256" key="1">
    <source>
        <dbReference type="ARBA" id="ARBA00004141"/>
    </source>
</evidence>
<dbReference type="InterPro" id="IPR027469">
    <property type="entry name" value="Cation_efflux_TMD_sf"/>
</dbReference>
<feature type="transmembrane region" description="Helical" evidence="7">
    <location>
        <begin position="82"/>
        <end position="104"/>
    </location>
</feature>
<proteinExistence type="inferred from homology"/>
<protein>
    <submittedName>
        <fullName evidence="10">Cation diffusion facilitator family transporter</fullName>
    </submittedName>
</protein>
<dbReference type="SUPFAM" id="SSF161111">
    <property type="entry name" value="Cation efflux protein transmembrane domain-like"/>
    <property type="match status" value="1"/>
</dbReference>
<dbReference type="NCBIfam" id="TIGR01297">
    <property type="entry name" value="CDF"/>
    <property type="match status" value="1"/>
</dbReference>
<feature type="domain" description="Cation efflux protein transmembrane" evidence="8">
    <location>
        <begin position="15"/>
        <end position="204"/>
    </location>
</feature>
<dbReference type="Gene3D" id="3.30.70.1350">
    <property type="entry name" value="Cation efflux protein, cytoplasmic domain"/>
    <property type="match status" value="1"/>
</dbReference>
<dbReference type="Pfam" id="PF16916">
    <property type="entry name" value="ZT_dimer"/>
    <property type="match status" value="1"/>
</dbReference>
<dbReference type="Proteomes" id="UP001597112">
    <property type="component" value="Unassembled WGS sequence"/>
</dbReference>
<name>A0ABW3JWQ4_9BACT</name>
<dbReference type="PANTHER" id="PTHR43840">
    <property type="entry name" value="MITOCHONDRIAL METAL TRANSPORTER 1-RELATED"/>
    <property type="match status" value="1"/>
</dbReference>
<dbReference type="InterPro" id="IPR002524">
    <property type="entry name" value="Cation_efflux"/>
</dbReference>
<dbReference type="InterPro" id="IPR050291">
    <property type="entry name" value="CDF_Transporter"/>
</dbReference>
<keyword evidence="4 7" id="KW-0812">Transmembrane</keyword>
<evidence type="ECO:0000256" key="5">
    <source>
        <dbReference type="ARBA" id="ARBA00022989"/>
    </source>
</evidence>
<keyword evidence="5 7" id="KW-1133">Transmembrane helix</keyword>
<dbReference type="Pfam" id="PF01545">
    <property type="entry name" value="Cation_efflux"/>
    <property type="match status" value="1"/>
</dbReference>
<dbReference type="InterPro" id="IPR036837">
    <property type="entry name" value="Cation_efflux_CTD_sf"/>
</dbReference>
<comment type="caution">
    <text evidence="10">The sequence shown here is derived from an EMBL/GenBank/DDBJ whole genome shotgun (WGS) entry which is preliminary data.</text>
</comment>
<dbReference type="InterPro" id="IPR058533">
    <property type="entry name" value="Cation_efflux_TM"/>
</dbReference>
<feature type="transmembrane region" description="Helical" evidence="7">
    <location>
        <begin position="157"/>
        <end position="190"/>
    </location>
</feature>
<feature type="transmembrane region" description="Helical" evidence="7">
    <location>
        <begin position="116"/>
        <end position="137"/>
    </location>
</feature>
<feature type="transmembrane region" description="Helical" evidence="7">
    <location>
        <begin position="12"/>
        <end position="32"/>
    </location>
</feature>
<comment type="similarity">
    <text evidence="2">Belongs to the cation diffusion facilitator (CDF) transporter (TC 2.A.4) family.</text>
</comment>
<keyword evidence="6 7" id="KW-0472">Membrane</keyword>
<keyword evidence="3" id="KW-0813">Transport</keyword>
<feature type="domain" description="Cation efflux protein cytoplasmic" evidence="9">
    <location>
        <begin position="229"/>
        <end position="286"/>
    </location>
</feature>
<accession>A0ABW3JWQ4</accession>
<evidence type="ECO:0000259" key="9">
    <source>
        <dbReference type="Pfam" id="PF16916"/>
    </source>
</evidence>
<dbReference type="EMBL" id="JBHTKA010000001">
    <property type="protein sequence ID" value="MFD0998332.1"/>
    <property type="molecule type" value="Genomic_DNA"/>
</dbReference>
<dbReference type="RefSeq" id="WP_377574860.1">
    <property type="nucleotide sequence ID" value="NZ_JBHTKA010000001.1"/>
</dbReference>
<evidence type="ECO:0000259" key="8">
    <source>
        <dbReference type="Pfam" id="PF01545"/>
    </source>
</evidence>
<evidence type="ECO:0000313" key="11">
    <source>
        <dbReference type="Proteomes" id="UP001597112"/>
    </source>
</evidence>
<dbReference type="Gene3D" id="1.20.1510.10">
    <property type="entry name" value="Cation efflux protein transmembrane domain"/>
    <property type="match status" value="1"/>
</dbReference>
<evidence type="ECO:0000256" key="2">
    <source>
        <dbReference type="ARBA" id="ARBA00008114"/>
    </source>
</evidence>
<sequence>MEAAKKNIQVQKWVAVLSVSLLIVKVIAYYLTHSVAILTDALEGIVNIVAGFIGLYSLYVAAKPQDEDHPYGHGKVEFISAALEGSLIFVAGIFIIYSAIINLIHPRELHKLDIGMGLICITALLNYIMGMICIRIGKRNNSMALHASGKHLQSDTYTTLGITAGLIVVYFTNILWLDSVVAIVFALIIMRTGYKILRSSLAGIMDETDRDLLIKMVGLLNSNRNWNWIDLHNMRIIKYGNQLHMDCHLTVPWYLNVNEAHLEIDKLTGLVRDRFGSSVEFFIHTDGCLKTSCPICDKGDCPVRQHNFVKKITWTVENISENKKHSLKESCDP</sequence>
<dbReference type="PANTHER" id="PTHR43840:SF15">
    <property type="entry name" value="MITOCHONDRIAL METAL TRANSPORTER 1-RELATED"/>
    <property type="match status" value="1"/>
</dbReference>
<comment type="subcellular location">
    <subcellularLocation>
        <location evidence="1">Membrane</location>
        <topology evidence="1">Multi-pass membrane protein</topology>
    </subcellularLocation>
</comment>
<feature type="transmembrane region" description="Helical" evidence="7">
    <location>
        <begin position="44"/>
        <end position="62"/>
    </location>
</feature>
<evidence type="ECO:0000256" key="4">
    <source>
        <dbReference type="ARBA" id="ARBA00022692"/>
    </source>
</evidence>
<evidence type="ECO:0000256" key="7">
    <source>
        <dbReference type="SAM" id="Phobius"/>
    </source>
</evidence>
<dbReference type="InterPro" id="IPR027470">
    <property type="entry name" value="Cation_efflux_CTD"/>
</dbReference>
<evidence type="ECO:0000256" key="3">
    <source>
        <dbReference type="ARBA" id="ARBA00022448"/>
    </source>
</evidence>
<reference evidence="11" key="1">
    <citation type="journal article" date="2019" name="Int. J. Syst. Evol. Microbiol.">
        <title>The Global Catalogue of Microorganisms (GCM) 10K type strain sequencing project: providing services to taxonomists for standard genome sequencing and annotation.</title>
        <authorList>
            <consortium name="The Broad Institute Genomics Platform"/>
            <consortium name="The Broad Institute Genome Sequencing Center for Infectious Disease"/>
            <person name="Wu L."/>
            <person name="Ma J."/>
        </authorList>
    </citation>
    <scope>NUCLEOTIDE SEQUENCE [LARGE SCALE GENOMIC DNA]</scope>
    <source>
        <strain evidence="11">CCUG 58938</strain>
    </source>
</reference>